<feature type="non-terminal residue" evidence="2">
    <location>
        <position position="83"/>
    </location>
</feature>
<sequence>YANNKSDLTCNPSTSLPPDNLKMKDQQILLSADTISQSVQTGTVDTEKHQMPTYIMYKNHSAVTPTTRHSDVNQHSNSGLDKS</sequence>
<evidence type="ECO:0000313" key="2">
    <source>
        <dbReference type="EMBL" id="CEK74369.1"/>
    </source>
</evidence>
<feature type="region of interest" description="Disordered" evidence="1">
    <location>
        <begin position="1"/>
        <end position="20"/>
    </location>
</feature>
<evidence type="ECO:0000256" key="1">
    <source>
        <dbReference type="SAM" id="MobiDB-lite"/>
    </source>
</evidence>
<dbReference type="EMBL" id="HACG01027504">
    <property type="protein sequence ID" value="CEK74369.1"/>
    <property type="molecule type" value="Transcribed_RNA"/>
</dbReference>
<feature type="non-terminal residue" evidence="2">
    <location>
        <position position="1"/>
    </location>
</feature>
<feature type="compositionally biased region" description="Polar residues" evidence="1">
    <location>
        <begin position="1"/>
        <end position="17"/>
    </location>
</feature>
<reference evidence="2" key="1">
    <citation type="submission" date="2014-12" db="EMBL/GenBank/DDBJ databases">
        <title>Insight into the proteome of Arion vulgaris.</title>
        <authorList>
            <person name="Aradska J."/>
            <person name="Bulat T."/>
            <person name="Smidak R."/>
            <person name="Sarate P."/>
            <person name="Gangsoo J."/>
            <person name="Sialana F."/>
            <person name="Bilban M."/>
            <person name="Lubec G."/>
        </authorList>
    </citation>
    <scope>NUCLEOTIDE SEQUENCE</scope>
    <source>
        <tissue evidence="2">Skin</tissue>
    </source>
</reference>
<organism evidence="2">
    <name type="scientific">Arion vulgaris</name>
    <dbReference type="NCBI Taxonomy" id="1028688"/>
    <lineage>
        <taxon>Eukaryota</taxon>
        <taxon>Metazoa</taxon>
        <taxon>Spiralia</taxon>
        <taxon>Lophotrochozoa</taxon>
        <taxon>Mollusca</taxon>
        <taxon>Gastropoda</taxon>
        <taxon>Heterobranchia</taxon>
        <taxon>Euthyneura</taxon>
        <taxon>Panpulmonata</taxon>
        <taxon>Eupulmonata</taxon>
        <taxon>Stylommatophora</taxon>
        <taxon>Helicina</taxon>
        <taxon>Arionoidea</taxon>
        <taxon>Arionidae</taxon>
        <taxon>Arion</taxon>
    </lineage>
</organism>
<dbReference type="AlphaFoldDB" id="A0A0B7A0E9"/>
<name>A0A0B7A0E9_9EUPU</name>
<feature type="region of interest" description="Disordered" evidence="1">
    <location>
        <begin position="61"/>
        <end position="83"/>
    </location>
</feature>
<proteinExistence type="predicted"/>
<gene>
    <name evidence="2" type="primary">ORF90778</name>
</gene>
<protein>
    <submittedName>
        <fullName evidence="2">Uncharacterized protein</fullName>
    </submittedName>
</protein>
<accession>A0A0B7A0E9</accession>